<gene>
    <name evidence="1" type="ORF">AR543_12245</name>
</gene>
<dbReference type="STRING" id="1616788.AR543_12245"/>
<protein>
    <recommendedName>
        <fullName evidence="3">GrpB family protein</fullName>
    </recommendedName>
</protein>
<dbReference type="PANTHER" id="PTHR34822:SF1">
    <property type="entry name" value="GRPB FAMILY PROTEIN"/>
    <property type="match status" value="1"/>
</dbReference>
<evidence type="ECO:0008006" key="3">
    <source>
        <dbReference type="Google" id="ProtNLM"/>
    </source>
</evidence>
<dbReference type="OrthoDB" id="9799092at2"/>
<dbReference type="Gene3D" id="3.30.460.10">
    <property type="entry name" value="Beta Polymerase, domain 2"/>
    <property type="match status" value="1"/>
</dbReference>
<organism evidence="1 2">
    <name type="scientific">Paenibacillus bovis</name>
    <dbReference type="NCBI Taxonomy" id="1616788"/>
    <lineage>
        <taxon>Bacteria</taxon>
        <taxon>Bacillati</taxon>
        <taxon>Bacillota</taxon>
        <taxon>Bacilli</taxon>
        <taxon>Bacillales</taxon>
        <taxon>Paenibacillaceae</taxon>
        <taxon>Paenibacillus</taxon>
    </lineage>
</organism>
<proteinExistence type="predicted"/>
<dbReference type="PANTHER" id="PTHR34822">
    <property type="entry name" value="GRPB DOMAIN PROTEIN (AFU_ORTHOLOGUE AFUA_1G01530)"/>
    <property type="match status" value="1"/>
</dbReference>
<dbReference type="InterPro" id="IPR043519">
    <property type="entry name" value="NT_sf"/>
</dbReference>
<reference evidence="2" key="1">
    <citation type="submission" date="2015-10" db="EMBL/GenBank/DDBJ databases">
        <title>Genome of Paenibacillus bovis sp. nov.</title>
        <authorList>
            <person name="Wu Z."/>
            <person name="Gao C."/>
            <person name="Liu Z."/>
            <person name="Zheng H."/>
        </authorList>
    </citation>
    <scope>NUCLEOTIDE SEQUENCE [LARGE SCALE GENOMIC DNA]</scope>
    <source>
        <strain evidence="2">BD3526</strain>
    </source>
</reference>
<dbReference type="EMBL" id="CP013023">
    <property type="protein sequence ID" value="ANF96702.1"/>
    <property type="molecule type" value="Genomic_DNA"/>
</dbReference>
<dbReference type="AlphaFoldDB" id="A0A172ZH18"/>
<evidence type="ECO:0000313" key="1">
    <source>
        <dbReference type="EMBL" id="ANF96702.1"/>
    </source>
</evidence>
<sequence length="175" mass="20118">MRKVDVEPWTTEWVMKYEAEAAMLRSIFTDQLLGIHHIGSTSVSAIGYAKPIIDILLLVRQIQDVPLYYESLRLAGYEPRGENGIAGREYFVKGHDQRTHHLHVYEPSHLQAVQHLLFRDYLIHHPLNARQYGELKRQLAALYPSDPAAYQQAKADHCQSIMNNAQQWKDMNPGG</sequence>
<reference evidence="1 2" key="2">
    <citation type="journal article" date="2016" name="Int. J. Syst. Evol. Microbiol.">
        <title>Paenibacillus bovis sp. nov., isolated from raw yak (Bos grunniens) milk.</title>
        <authorList>
            <person name="Gao C."/>
            <person name="Han J."/>
            <person name="Liu Z."/>
            <person name="Xu X."/>
            <person name="Hang F."/>
            <person name="Wu Z."/>
        </authorList>
    </citation>
    <scope>NUCLEOTIDE SEQUENCE [LARGE SCALE GENOMIC DNA]</scope>
    <source>
        <strain evidence="1 2">BD3526</strain>
    </source>
</reference>
<dbReference type="Pfam" id="PF04229">
    <property type="entry name" value="GrpB"/>
    <property type="match status" value="1"/>
</dbReference>
<dbReference type="KEGG" id="pbv:AR543_12245"/>
<dbReference type="InterPro" id="IPR007344">
    <property type="entry name" value="GrpB/CoaE"/>
</dbReference>
<dbReference type="SUPFAM" id="SSF81301">
    <property type="entry name" value="Nucleotidyltransferase"/>
    <property type="match status" value="1"/>
</dbReference>
<name>A0A172ZH18_9BACL</name>
<dbReference type="Proteomes" id="UP000078148">
    <property type="component" value="Chromosome"/>
</dbReference>
<dbReference type="RefSeq" id="WP_064505579.1">
    <property type="nucleotide sequence ID" value="NZ_CP013023.1"/>
</dbReference>
<evidence type="ECO:0000313" key="2">
    <source>
        <dbReference type="Proteomes" id="UP000078148"/>
    </source>
</evidence>
<accession>A0A172ZH18</accession>
<keyword evidence="2" id="KW-1185">Reference proteome</keyword>